<evidence type="ECO:0000256" key="2">
    <source>
        <dbReference type="ARBA" id="ARBA00010305"/>
    </source>
</evidence>
<proteinExistence type="inferred from homology"/>
<evidence type="ECO:0000256" key="5">
    <source>
        <dbReference type="ARBA" id="ARBA00023212"/>
    </source>
</evidence>
<dbReference type="Proteomes" id="UP000695562">
    <property type="component" value="Unassembled WGS sequence"/>
</dbReference>
<sequence>MDKQNIISILEKVEQLLSINDPDSTPFKSKYEAIELLKTNRSNIKEDDKEFLGVFDSKLGDLYISTEEITIGLQVSTNAIKELEGYESKYTKYICKSLQNVSMVYINRNDLTLGNEYLSRSESLIKESLATVSDSVDITSTTIDDLKSLDLMNCFYLAQLYGLLKDSEKSSKYCEKTLQLQLELKKEFNIKEWCNNCLSLSSFYSENENNYDYAKQCFLASLLIAENEQDDDVKKEIQANVYLVMGKYFSSYFKLYYQAEKLKSAHQDKDNNYDFVTPNTTVPDNTLERLENEKKRQKILDSIQFNQDKYNSNPLFSQLDFTPIQSKLTQPITLEPILDFESARKCFLQAQHYFNKAKKYYQLDGFVTEYVNIEFDMVNLYEYLIKFETIGKRKTTMYKKRLELIEPLLQELNPQYFYSQVQAIYFKCGEIYSEIAKLFERMSANLQETSLYNNFLFKAIDNYQKYINTYDMKGVDKDEAIKNDIDTFILAKCEIAICHKNVQGMNRLVYDHLNKSISNFKSIVELLKLPSNQDIFNRFQDEYQLCQDMLRLLPQKTKFLSDKLG</sequence>
<name>A0A8J4PZW3_9MYCE</name>
<reference evidence="6" key="1">
    <citation type="submission" date="2020-01" db="EMBL/GenBank/DDBJ databases">
        <title>Development of genomics and gene disruption for Polysphondylium violaceum indicates a role for the polyketide synthase stlB in stalk morphogenesis.</title>
        <authorList>
            <person name="Narita B."/>
            <person name="Kawabe Y."/>
            <person name="Kin K."/>
            <person name="Saito T."/>
            <person name="Gibbs R."/>
            <person name="Kuspa A."/>
            <person name="Muzny D."/>
            <person name="Queller D."/>
            <person name="Richards S."/>
            <person name="Strassman J."/>
            <person name="Sucgang R."/>
            <person name="Worley K."/>
            <person name="Schaap P."/>
        </authorList>
    </citation>
    <scope>NUCLEOTIDE SEQUENCE</scope>
    <source>
        <strain evidence="6">QSvi11</strain>
    </source>
</reference>
<evidence type="ECO:0000313" key="6">
    <source>
        <dbReference type="EMBL" id="KAF2076072.1"/>
    </source>
</evidence>
<dbReference type="GO" id="GO:0005856">
    <property type="term" value="C:cytoskeleton"/>
    <property type="evidence" value="ECO:0007669"/>
    <property type="project" value="UniProtKB-SubCell"/>
</dbReference>
<organism evidence="6 7">
    <name type="scientific">Polysphondylium violaceum</name>
    <dbReference type="NCBI Taxonomy" id="133409"/>
    <lineage>
        <taxon>Eukaryota</taxon>
        <taxon>Amoebozoa</taxon>
        <taxon>Evosea</taxon>
        <taxon>Eumycetozoa</taxon>
        <taxon>Dictyostelia</taxon>
        <taxon>Dictyosteliales</taxon>
        <taxon>Dictyosteliaceae</taxon>
        <taxon>Polysphondylium</taxon>
    </lineage>
</organism>
<keyword evidence="5" id="KW-0206">Cytoskeleton</keyword>
<gene>
    <name evidence="6" type="ORF">CYY_002636</name>
</gene>
<evidence type="ECO:0000313" key="7">
    <source>
        <dbReference type="Proteomes" id="UP000695562"/>
    </source>
</evidence>
<evidence type="ECO:0000256" key="3">
    <source>
        <dbReference type="ARBA" id="ARBA00016840"/>
    </source>
</evidence>
<evidence type="ECO:0000256" key="1">
    <source>
        <dbReference type="ARBA" id="ARBA00004245"/>
    </source>
</evidence>
<comment type="similarity">
    <text evidence="2">Belongs to the KIF-binding protein family.</text>
</comment>
<protein>
    <recommendedName>
        <fullName evidence="3">KIF-binding protein</fullName>
    </recommendedName>
</protein>
<dbReference type="PANTHER" id="PTHR46321:SF1">
    <property type="entry name" value="KIF-BINDING PROTEIN"/>
    <property type="match status" value="1"/>
</dbReference>
<comment type="subcellular location">
    <subcellularLocation>
        <location evidence="1">Cytoplasm</location>
        <location evidence="1">Cytoskeleton</location>
    </subcellularLocation>
</comment>
<comment type="caution">
    <text evidence="6">The sequence shown here is derived from an EMBL/GenBank/DDBJ whole genome shotgun (WGS) entry which is preliminary data.</text>
</comment>
<dbReference type="EMBL" id="AJWJ01000074">
    <property type="protein sequence ID" value="KAF2076072.1"/>
    <property type="molecule type" value="Genomic_DNA"/>
</dbReference>
<dbReference type="OrthoDB" id="409897at2759"/>
<evidence type="ECO:0000256" key="4">
    <source>
        <dbReference type="ARBA" id="ARBA00022490"/>
    </source>
</evidence>
<dbReference type="Pfam" id="PF12309">
    <property type="entry name" value="KBP_C"/>
    <property type="match status" value="1"/>
</dbReference>
<dbReference type="AlphaFoldDB" id="A0A8J4PZW3"/>
<dbReference type="InterPro" id="IPR022083">
    <property type="entry name" value="KBP"/>
</dbReference>
<keyword evidence="4" id="KW-0963">Cytoplasm</keyword>
<dbReference type="PANTHER" id="PTHR46321">
    <property type="entry name" value="KIF1-BINDING PROTEIN"/>
    <property type="match status" value="1"/>
</dbReference>
<accession>A0A8J4PZW3</accession>
<keyword evidence="7" id="KW-1185">Reference proteome</keyword>